<comment type="caution">
    <text evidence="1">The sequence shown here is derived from an EMBL/GenBank/DDBJ whole genome shotgun (WGS) entry which is preliminary data.</text>
</comment>
<evidence type="ECO:0000313" key="2">
    <source>
        <dbReference type="Proteomes" id="UP000286415"/>
    </source>
</evidence>
<dbReference type="Proteomes" id="UP000286415">
    <property type="component" value="Unassembled WGS sequence"/>
</dbReference>
<evidence type="ECO:0000313" key="1">
    <source>
        <dbReference type="EMBL" id="KAG5446669.1"/>
    </source>
</evidence>
<keyword evidence="2" id="KW-1185">Reference proteome</keyword>
<protein>
    <submittedName>
        <fullName evidence="1">Uncharacterized protein</fullName>
    </submittedName>
</protein>
<sequence length="125" mass="14232">MSRLCISFTHTHNHFTFFFLSHFLIENAQLLNQSYSFFSIRPYRIPCALPGVNELGEYHFLLIVNLLMHILRKDHAVGQNSTAFICAAATRPTLDGTVKWAVAKKPRCVCVMDKQFTGCLCCGLY</sequence>
<dbReference type="AlphaFoldDB" id="A0A8T1MCC2"/>
<dbReference type="EMBL" id="NIRI02000056">
    <property type="protein sequence ID" value="KAG5446669.1"/>
    <property type="molecule type" value="Genomic_DNA"/>
</dbReference>
<name>A0A8T1MCC2_CLOSI</name>
<gene>
    <name evidence="1" type="ORF">CSKR_203557</name>
</gene>
<reference evidence="1 2" key="1">
    <citation type="journal article" date="2018" name="Biotechnol. Adv.">
        <title>Improved genomic resources and new bioinformatic workflow for the carcinogenic parasite Clonorchis sinensis: Biotechnological implications.</title>
        <authorList>
            <person name="Wang D."/>
            <person name="Korhonen P.K."/>
            <person name="Gasser R.B."/>
            <person name="Young N.D."/>
        </authorList>
    </citation>
    <scope>NUCLEOTIDE SEQUENCE [LARGE SCALE GENOMIC DNA]</scope>
    <source>
        <strain evidence="1">Cs-k2</strain>
    </source>
</reference>
<accession>A0A8T1MCC2</accession>
<reference evidence="1 2" key="2">
    <citation type="journal article" date="2021" name="Genomics">
        <title>High-quality reference genome for Clonorchis sinensis.</title>
        <authorList>
            <person name="Young N.D."/>
            <person name="Stroehlein A.J."/>
            <person name="Kinkar L."/>
            <person name="Wang T."/>
            <person name="Sohn W.M."/>
            <person name="Chang B.C.H."/>
            <person name="Kaur P."/>
            <person name="Weisz D."/>
            <person name="Dudchenko O."/>
            <person name="Aiden E.L."/>
            <person name="Korhonen P.K."/>
            <person name="Gasser R.B."/>
        </authorList>
    </citation>
    <scope>NUCLEOTIDE SEQUENCE [LARGE SCALE GENOMIC DNA]</scope>
    <source>
        <strain evidence="1">Cs-k2</strain>
    </source>
</reference>
<organism evidence="1 2">
    <name type="scientific">Clonorchis sinensis</name>
    <name type="common">Chinese liver fluke</name>
    <dbReference type="NCBI Taxonomy" id="79923"/>
    <lineage>
        <taxon>Eukaryota</taxon>
        <taxon>Metazoa</taxon>
        <taxon>Spiralia</taxon>
        <taxon>Lophotrochozoa</taxon>
        <taxon>Platyhelminthes</taxon>
        <taxon>Trematoda</taxon>
        <taxon>Digenea</taxon>
        <taxon>Opisthorchiida</taxon>
        <taxon>Opisthorchiata</taxon>
        <taxon>Opisthorchiidae</taxon>
        <taxon>Clonorchis</taxon>
    </lineage>
</organism>
<proteinExistence type="predicted"/>